<evidence type="ECO:0000256" key="4">
    <source>
        <dbReference type="ARBA" id="ARBA00022989"/>
    </source>
</evidence>
<keyword evidence="5 6" id="KW-0472">Membrane</keyword>
<dbReference type="Proteomes" id="UP000287243">
    <property type="component" value="Chromosome"/>
</dbReference>
<reference evidence="7 8" key="1">
    <citation type="submission" date="2017-01" db="EMBL/GenBank/DDBJ databases">
        <title>First insights into the biology of 'candidatus Vampirococcus archaeovorus'.</title>
        <authorList>
            <person name="Kizina J."/>
            <person name="Jordan S."/>
            <person name="Stueber K."/>
            <person name="Reinhardt R."/>
            <person name="Harder J."/>
        </authorList>
    </citation>
    <scope>NUCLEOTIDE SEQUENCE [LARGE SCALE GENOMIC DNA]</scope>
    <source>
        <strain evidence="7 8">LiM</strain>
    </source>
</reference>
<dbReference type="AlphaFoldDB" id="A0A410P5W0"/>
<keyword evidence="8" id="KW-1185">Reference proteome</keyword>
<comment type="subcellular location">
    <subcellularLocation>
        <location evidence="1 6">Membrane</location>
        <topology evidence="1 6">Multi-pass membrane protein</topology>
    </subcellularLocation>
</comment>
<evidence type="ECO:0000256" key="6">
    <source>
        <dbReference type="RuleBase" id="RU365102"/>
    </source>
</evidence>
<evidence type="ECO:0000313" key="7">
    <source>
        <dbReference type="EMBL" id="QAT17533.1"/>
    </source>
</evidence>
<dbReference type="GO" id="GO:0046873">
    <property type="term" value="F:metal ion transmembrane transporter activity"/>
    <property type="evidence" value="ECO:0007669"/>
    <property type="project" value="InterPro"/>
</dbReference>
<feature type="transmembrane region" description="Helical" evidence="6">
    <location>
        <begin position="37"/>
        <end position="62"/>
    </location>
</feature>
<dbReference type="InterPro" id="IPR001727">
    <property type="entry name" value="GDT1-like"/>
</dbReference>
<evidence type="ECO:0000256" key="1">
    <source>
        <dbReference type="ARBA" id="ARBA00004141"/>
    </source>
</evidence>
<comment type="similarity">
    <text evidence="2 6">Belongs to the GDT1 family.</text>
</comment>
<comment type="caution">
    <text evidence="6">Lacks conserved residue(s) required for the propagation of feature annotation.</text>
</comment>
<evidence type="ECO:0000256" key="2">
    <source>
        <dbReference type="ARBA" id="ARBA00009190"/>
    </source>
</evidence>
<dbReference type="GO" id="GO:0016020">
    <property type="term" value="C:membrane"/>
    <property type="evidence" value="ECO:0007669"/>
    <property type="project" value="UniProtKB-SubCell"/>
</dbReference>
<accession>A0A410P5W0</accession>
<proteinExistence type="inferred from homology"/>
<dbReference type="OrthoDB" id="9801356at2"/>
<dbReference type="KEGG" id="vai:BU251_07295"/>
<keyword evidence="3 6" id="KW-0812">Transmembrane</keyword>
<dbReference type="EMBL" id="CP019384">
    <property type="protein sequence ID" value="QAT17533.1"/>
    <property type="molecule type" value="Genomic_DNA"/>
</dbReference>
<sequence length="90" mass="10116">MDWKIFLATFSAIFFAEMADKTQMVGLTMAAKSQRPWVVWLGSVSAYIVVTAISVFLGAILSRFLKPEWLKMAGGFIFVVMGILLFFDKI</sequence>
<feature type="transmembrane region" description="Helical" evidence="6">
    <location>
        <begin position="69"/>
        <end position="87"/>
    </location>
</feature>
<evidence type="ECO:0000256" key="3">
    <source>
        <dbReference type="ARBA" id="ARBA00022692"/>
    </source>
</evidence>
<name>A0A410P5W0_VELA1</name>
<dbReference type="RefSeq" id="WP_128700371.1">
    <property type="nucleotide sequence ID" value="NZ_CP019384.1"/>
</dbReference>
<gene>
    <name evidence="7" type="ORF">BU251_07295</name>
</gene>
<protein>
    <recommendedName>
        <fullName evidence="6">GDT1 family protein</fullName>
    </recommendedName>
</protein>
<dbReference type="Pfam" id="PF01169">
    <property type="entry name" value="GDT1"/>
    <property type="match status" value="1"/>
</dbReference>
<keyword evidence="4 6" id="KW-1133">Transmembrane helix</keyword>
<dbReference type="PANTHER" id="PTHR12608">
    <property type="entry name" value="TRANSMEMBRANE PROTEIN HTP-1 RELATED"/>
    <property type="match status" value="1"/>
</dbReference>
<organism evidence="7 8">
    <name type="scientific">Velamenicoccus archaeovorus</name>
    <dbReference type="NCBI Taxonomy" id="1930593"/>
    <lineage>
        <taxon>Bacteria</taxon>
        <taxon>Pseudomonadati</taxon>
        <taxon>Candidatus Omnitrophota</taxon>
        <taxon>Candidatus Velamenicoccus</taxon>
    </lineage>
</organism>
<dbReference type="PANTHER" id="PTHR12608:SF1">
    <property type="entry name" value="TRANSMEMBRANE PROTEIN 165"/>
    <property type="match status" value="1"/>
</dbReference>
<evidence type="ECO:0000313" key="8">
    <source>
        <dbReference type="Proteomes" id="UP000287243"/>
    </source>
</evidence>
<evidence type="ECO:0000256" key="5">
    <source>
        <dbReference type="ARBA" id="ARBA00023136"/>
    </source>
</evidence>